<dbReference type="GeneID" id="66099059"/>
<dbReference type="AlphaFoldDB" id="A0A9P7W1J4"/>
<keyword evidence="2" id="KW-1185">Reference proteome</keyword>
<gene>
    <name evidence="1" type="ORF">BT62DRAFT_1001726</name>
</gene>
<protein>
    <submittedName>
        <fullName evidence="1">Uncharacterized protein</fullName>
    </submittedName>
</protein>
<name>A0A9P7W1J4_9AGAR</name>
<dbReference type="Proteomes" id="UP000812287">
    <property type="component" value="Unassembled WGS sequence"/>
</dbReference>
<evidence type="ECO:0000313" key="1">
    <source>
        <dbReference type="EMBL" id="KAG7450879.1"/>
    </source>
</evidence>
<organism evidence="1 2">
    <name type="scientific">Guyanagaster necrorhizus</name>
    <dbReference type="NCBI Taxonomy" id="856835"/>
    <lineage>
        <taxon>Eukaryota</taxon>
        <taxon>Fungi</taxon>
        <taxon>Dikarya</taxon>
        <taxon>Basidiomycota</taxon>
        <taxon>Agaricomycotina</taxon>
        <taxon>Agaricomycetes</taxon>
        <taxon>Agaricomycetidae</taxon>
        <taxon>Agaricales</taxon>
        <taxon>Marasmiineae</taxon>
        <taxon>Physalacriaceae</taxon>
        <taxon>Guyanagaster</taxon>
    </lineage>
</organism>
<reference evidence="1" key="1">
    <citation type="submission" date="2020-11" db="EMBL/GenBank/DDBJ databases">
        <title>Adaptations for nitrogen fixation in a non-lichenized fungal sporocarp promotes dispersal by wood-feeding termites.</title>
        <authorList>
            <consortium name="DOE Joint Genome Institute"/>
            <person name="Koch R.A."/>
            <person name="Yoon G."/>
            <person name="Arayal U."/>
            <person name="Lail K."/>
            <person name="Amirebrahimi M."/>
            <person name="Labutti K."/>
            <person name="Lipzen A."/>
            <person name="Riley R."/>
            <person name="Barry K."/>
            <person name="Henrissat B."/>
            <person name="Grigoriev I.V."/>
            <person name="Herr J.R."/>
            <person name="Aime M.C."/>
        </authorList>
    </citation>
    <scope>NUCLEOTIDE SEQUENCE</scope>
    <source>
        <strain evidence="1">MCA 3950</strain>
    </source>
</reference>
<dbReference type="EMBL" id="MU250526">
    <property type="protein sequence ID" value="KAG7450879.1"/>
    <property type="molecule type" value="Genomic_DNA"/>
</dbReference>
<proteinExistence type="predicted"/>
<dbReference type="RefSeq" id="XP_043044379.1">
    <property type="nucleotide sequence ID" value="XM_043176772.1"/>
</dbReference>
<evidence type="ECO:0000313" key="2">
    <source>
        <dbReference type="Proteomes" id="UP000812287"/>
    </source>
</evidence>
<sequence>MAEHLGVSTCYLYGLLKRQRVIETHNLLALNLTPQIEFVSSNSPSPITIASHLMHPQIAKWLPESEIPVNIVARSATSSILTSGSFEKLMSLNISYQWESDPAGVFLLDLIPRTSPYLEFLELNRNRGGSRHDLFDTKIEEDRPTTTKQGMRQLGHSLSSLRLCFMARFDIPGHGTFSVAIRVYDTLLCPYLQNSMYAIIPYGLLMMRVHFLSHPHRDVGERLRSGCEIRRNHDKRIGELGWCGCEEGAEGGCGRNLDSPSVGSASANETLPFCKTDDTVHALPTIL</sequence>
<accession>A0A9P7W1J4</accession>
<comment type="caution">
    <text evidence="1">The sequence shown here is derived from an EMBL/GenBank/DDBJ whole genome shotgun (WGS) entry which is preliminary data.</text>
</comment>